<dbReference type="Pfam" id="PF04193">
    <property type="entry name" value="PQ-loop"/>
    <property type="match status" value="1"/>
</dbReference>
<reference evidence="6" key="1">
    <citation type="submission" date="2022-10" db="EMBL/GenBank/DDBJ databases">
        <authorList>
            <person name="Wei X."/>
        </authorList>
    </citation>
    <scope>NUCLEOTIDE SEQUENCE</scope>
    <source>
        <strain evidence="6">SD2</strain>
    </source>
</reference>
<dbReference type="GO" id="GO:0016020">
    <property type="term" value="C:membrane"/>
    <property type="evidence" value="ECO:0007669"/>
    <property type="project" value="UniProtKB-SubCell"/>
</dbReference>
<sequence>MLKDALLVFQWMTIISVLLLSLPQLIKVVKEKEAKHVNFFSFWVAHIGIVLWVIYGSLNKSDTWNVIAADGSSLFINGVGMYYLHKYDVNRTSKKFFWANFSILLTFVVAIVFAALHFAIKEFRVSDKVSLIFSLVAPAFTTLAFIPQYIYSIRTKQWQGVSYWMYALYVINNFIWISYWSLLIRKEQLDGNFDLINLYGALTWQSISLVLFSSQLTFTLHDRYFRQKDKYRKKHENNSN</sequence>
<feature type="transmembrane region" description="Helical" evidence="5">
    <location>
        <begin position="37"/>
        <end position="58"/>
    </location>
</feature>
<evidence type="ECO:0000313" key="7">
    <source>
        <dbReference type="Proteomes" id="UP001164481"/>
    </source>
</evidence>
<feature type="transmembrane region" description="Helical" evidence="5">
    <location>
        <begin position="6"/>
        <end position="25"/>
    </location>
</feature>
<dbReference type="AlphaFoldDB" id="A0AAX3F234"/>
<name>A0AAX3F234_MYCSY</name>
<keyword evidence="3 5" id="KW-1133">Transmembrane helix</keyword>
<feature type="transmembrane region" description="Helical" evidence="5">
    <location>
        <begin position="132"/>
        <end position="151"/>
    </location>
</feature>
<proteinExistence type="predicted"/>
<evidence type="ECO:0000256" key="3">
    <source>
        <dbReference type="ARBA" id="ARBA00022989"/>
    </source>
</evidence>
<dbReference type="InterPro" id="IPR006603">
    <property type="entry name" value="PQ-loop_rpt"/>
</dbReference>
<evidence type="ECO:0000256" key="1">
    <source>
        <dbReference type="ARBA" id="ARBA00004141"/>
    </source>
</evidence>
<keyword evidence="4 5" id="KW-0472">Membrane</keyword>
<gene>
    <name evidence="6" type="ORF">OIE46_02575</name>
</gene>
<keyword evidence="2 5" id="KW-0812">Transmembrane</keyword>
<evidence type="ECO:0000256" key="5">
    <source>
        <dbReference type="SAM" id="Phobius"/>
    </source>
</evidence>
<feature type="transmembrane region" description="Helical" evidence="5">
    <location>
        <begin position="163"/>
        <end position="182"/>
    </location>
</feature>
<feature type="transmembrane region" description="Helical" evidence="5">
    <location>
        <begin position="202"/>
        <end position="220"/>
    </location>
</feature>
<dbReference type="Proteomes" id="UP001164481">
    <property type="component" value="Chromosome"/>
</dbReference>
<reference evidence="6" key="2">
    <citation type="submission" date="2022-11" db="EMBL/GenBank/DDBJ databases">
        <title>complete genomes of mycoplasma synoviae ZX313 strain and SD2 strain.</title>
        <authorList>
            <person name="Zhong Q."/>
        </authorList>
    </citation>
    <scope>NUCLEOTIDE SEQUENCE</scope>
    <source>
        <strain evidence="6">SD2</strain>
    </source>
</reference>
<dbReference type="RefSeq" id="WP_154221743.1">
    <property type="nucleotide sequence ID" value="NZ_CP034544.1"/>
</dbReference>
<protein>
    <submittedName>
        <fullName evidence="6">PQ-loop domain-containing transporter</fullName>
    </submittedName>
</protein>
<comment type="subcellular location">
    <subcellularLocation>
        <location evidence="1">Membrane</location>
        <topology evidence="1">Multi-pass membrane protein</topology>
    </subcellularLocation>
</comment>
<organism evidence="6 7">
    <name type="scientific">Mycoplasmopsis synoviae</name>
    <name type="common">Mycoplasma synoviae</name>
    <dbReference type="NCBI Taxonomy" id="2109"/>
    <lineage>
        <taxon>Bacteria</taxon>
        <taxon>Bacillati</taxon>
        <taxon>Mycoplasmatota</taxon>
        <taxon>Mycoplasmoidales</taxon>
        <taxon>Metamycoplasmataceae</taxon>
        <taxon>Mycoplasmopsis</taxon>
    </lineage>
</organism>
<evidence type="ECO:0000256" key="2">
    <source>
        <dbReference type="ARBA" id="ARBA00022692"/>
    </source>
</evidence>
<evidence type="ECO:0000256" key="4">
    <source>
        <dbReference type="ARBA" id="ARBA00023136"/>
    </source>
</evidence>
<dbReference type="EMBL" id="CP107525">
    <property type="protein sequence ID" value="UZW64242.1"/>
    <property type="molecule type" value="Genomic_DNA"/>
</dbReference>
<dbReference type="Gene3D" id="1.20.1280.290">
    <property type="match status" value="2"/>
</dbReference>
<accession>A0AAX3F234</accession>
<evidence type="ECO:0000313" key="6">
    <source>
        <dbReference type="EMBL" id="UZW64242.1"/>
    </source>
</evidence>
<feature type="transmembrane region" description="Helical" evidence="5">
    <location>
        <begin position="64"/>
        <end position="84"/>
    </location>
</feature>
<feature type="transmembrane region" description="Helical" evidence="5">
    <location>
        <begin position="96"/>
        <end position="120"/>
    </location>
</feature>